<organism evidence="5 6">
    <name type="scientific">Athelia psychrophila</name>
    <dbReference type="NCBI Taxonomy" id="1759441"/>
    <lineage>
        <taxon>Eukaryota</taxon>
        <taxon>Fungi</taxon>
        <taxon>Dikarya</taxon>
        <taxon>Basidiomycota</taxon>
        <taxon>Agaricomycotina</taxon>
        <taxon>Agaricomycetes</taxon>
        <taxon>Agaricomycetidae</taxon>
        <taxon>Atheliales</taxon>
        <taxon>Atheliaceae</taxon>
        <taxon>Athelia</taxon>
    </lineage>
</organism>
<evidence type="ECO:0000256" key="3">
    <source>
        <dbReference type="ARBA" id="ARBA00023002"/>
    </source>
</evidence>
<sequence>MLVRVSKAVGVDLLVWSGLESPNELSGGKYTHVAHFDAKAAVTQYAHDIGIPFVNVQAGCYTINYIEHWRPRKQDDGSYAIKLPYNLDDVCPIIDMVADYGLFVREAIEQPAFGAGTEVLSCGEMLSFRDAVAQLAKITGKNIRIEQITAEQFAVGARIPAIYAEDMKLTLHEYGWYGKKDIGPSLEHLARKPRTWAEFVREQDWDTILA</sequence>
<evidence type="ECO:0000256" key="2">
    <source>
        <dbReference type="ARBA" id="ARBA00022857"/>
    </source>
</evidence>
<reference evidence="5 6" key="1">
    <citation type="journal article" date="2016" name="Mol. Biol. Evol.">
        <title>Comparative Genomics of Early-Diverging Mushroom-Forming Fungi Provides Insights into the Origins of Lignocellulose Decay Capabilities.</title>
        <authorList>
            <person name="Nagy L.G."/>
            <person name="Riley R."/>
            <person name="Tritt A."/>
            <person name="Adam C."/>
            <person name="Daum C."/>
            <person name="Floudas D."/>
            <person name="Sun H."/>
            <person name="Yadav J.S."/>
            <person name="Pangilinan J."/>
            <person name="Larsson K.H."/>
            <person name="Matsuura K."/>
            <person name="Barry K."/>
            <person name="Labutti K."/>
            <person name="Kuo R."/>
            <person name="Ohm R.A."/>
            <person name="Bhattacharya S.S."/>
            <person name="Shirouzu T."/>
            <person name="Yoshinaga Y."/>
            <person name="Martin F.M."/>
            <person name="Grigoriev I.V."/>
            <person name="Hibbett D.S."/>
        </authorList>
    </citation>
    <scope>NUCLEOTIDE SEQUENCE [LARGE SCALE GENOMIC DNA]</scope>
    <source>
        <strain evidence="5 6">CBS 109695</strain>
    </source>
</reference>
<dbReference type="STRING" id="436010.A0A166KHX3"/>
<dbReference type="Gene3D" id="3.40.50.720">
    <property type="entry name" value="NAD(P)-binding Rossmann-like Domain"/>
    <property type="match status" value="1"/>
</dbReference>
<name>A0A166KHX3_9AGAM</name>
<dbReference type="Gene3D" id="3.90.25.10">
    <property type="entry name" value="UDP-galactose 4-epimerase, domain 1"/>
    <property type="match status" value="1"/>
</dbReference>
<keyword evidence="3" id="KW-0560">Oxidoreductase</keyword>
<dbReference type="GO" id="GO:0005634">
    <property type="term" value="C:nucleus"/>
    <property type="evidence" value="ECO:0007669"/>
    <property type="project" value="TreeGrafter"/>
</dbReference>
<proteinExistence type="inferred from homology"/>
<comment type="similarity">
    <text evidence="1">Belongs to the NmrA-type oxidoreductase family.</text>
</comment>
<protein>
    <submittedName>
        <fullName evidence="5">NAD(P)-binding protein</fullName>
    </submittedName>
</protein>
<dbReference type="PANTHER" id="PTHR42748:SF30">
    <property type="entry name" value="NMRA-LIKE DOMAIN-CONTAINING PROTEIN"/>
    <property type="match status" value="1"/>
</dbReference>
<gene>
    <name evidence="5" type="ORF">FIBSPDRAFT_860082</name>
</gene>
<dbReference type="InterPro" id="IPR008030">
    <property type="entry name" value="NmrA-like"/>
</dbReference>
<feature type="domain" description="NmrA-like" evidence="4">
    <location>
        <begin position="2"/>
        <end position="199"/>
    </location>
</feature>
<dbReference type="Pfam" id="PF05368">
    <property type="entry name" value="NmrA"/>
    <property type="match status" value="1"/>
</dbReference>
<accession>A0A166KHX3</accession>
<dbReference type="EMBL" id="KV417543">
    <property type="protein sequence ID" value="KZP21924.1"/>
    <property type="molecule type" value="Genomic_DNA"/>
</dbReference>
<dbReference type="GO" id="GO:0016491">
    <property type="term" value="F:oxidoreductase activity"/>
    <property type="evidence" value="ECO:0007669"/>
    <property type="project" value="UniProtKB-KW"/>
</dbReference>
<dbReference type="InterPro" id="IPR051164">
    <property type="entry name" value="NmrA-like_oxidored"/>
</dbReference>
<evidence type="ECO:0000313" key="6">
    <source>
        <dbReference type="Proteomes" id="UP000076532"/>
    </source>
</evidence>
<keyword evidence="2" id="KW-0521">NADP</keyword>
<evidence type="ECO:0000259" key="4">
    <source>
        <dbReference type="Pfam" id="PF05368"/>
    </source>
</evidence>
<dbReference type="OrthoDB" id="419598at2759"/>
<dbReference type="AlphaFoldDB" id="A0A166KHX3"/>
<keyword evidence="6" id="KW-1185">Reference proteome</keyword>
<dbReference type="Proteomes" id="UP000076532">
    <property type="component" value="Unassembled WGS sequence"/>
</dbReference>
<evidence type="ECO:0000256" key="1">
    <source>
        <dbReference type="ARBA" id="ARBA00006328"/>
    </source>
</evidence>
<dbReference type="SUPFAM" id="SSF51735">
    <property type="entry name" value="NAD(P)-binding Rossmann-fold domains"/>
    <property type="match status" value="1"/>
</dbReference>
<dbReference type="PANTHER" id="PTHR42748">
    <property type="entry name" value="NITROGEN METABOLITE REPRESSION PROTEIN NMRA FAMILY MEMBER"/>
    <property type="match status" value="1"/>
</dbReference>
<evidence type="ECO:0000313" key="5">
    <source>
        <dbReference type="EMBL" id="KZP21924.1"/>
    </source>
</evidence>
<dbReference type="InterPro" id="IPR036291">
    <property type="entry name" value="NAD(P)-bd_dom_sf"/>
</dbReference>